<dbReference type="GO" id="GO:0016740">
    <property type="term" value="F:transferase activity"/>
    <property type="evidence" value="ECO:0007669"/>
    <property type="project" value="UniProtKB-KW"/>
</dbReference>
<dbReference type="SUPFAM" id="SSF56112">
    <property type="entry name" value="Protein kinase-like (PK-like)"/>
    <property type="match status" value="1"/>
</dbReference>
<dbReference type="Proteomes" id="UP000199028">
    <property type="component" value="Unassembled WGS sequence"/>
</dbReference>
<name>A0A1H9EVN9_9PSEU</name>
<accession>A0A1H9EVN9</accession>
<dbReference type="Gene3D" id="3.90.1200.10">
    <property type="match status" value="1"/>
</dbReference>
<dbReference type="InterPro" id="IPR002575">
    <property type="entry name" value="Aminoglycoside_PTrfase"/>
</dbReference>
<dbReference type="InterPro" id="IPR011009">
    <property type="entry name" value="Kinase-like_dom_sf"/>
</dbReference>
<dbReference type="EMBL" id="FOFT01000002">
    <property type="protein sequence ID" value="SEQ29711.1"/>
    <property type="molecule type" value="Genomic_DNA"/>
</dbReference>
<reference evidence="3" key="1">
    <citation type="submission" date="2016-10" db="EMBL/GenBank/DDBJ databases">
        <authorList>
            <person name="Varghese N."/>
            <person name="Submissions S."/>
        </authorList>
    </citation>
    <scope>NUCLEOTIDE SEQUENCE [LARGE SCALE GENOMIC DNA]</scope>
    <source>
        <strain evidence="3">CGMCC 4.578</strain>
    </source>
</reference>
<keyword evidence="2" id="KW-0808">Transferase</keyword>
<sequence length="313" mass="34534">MTRSEPDNPTKDLLRLGPDLAAVLRQACVRAGLDDAGARLIHHYANVVCLLPAHQVVARINREGQDDRARTALHVTRWLTEVHGYPATAPLPALEPVVVDDSTVVTFWTYYPQPAGAASPDSAHLGRLVRALHRLPAPPVELPQWQPLESLHALTAGPIGAAALSREDQRWLLNRIDEVQRDLAVLDWPLGYTAIHGDAWAGNLLWDTASADEPVLLGDWDTACFGPREVDLIPSWHAAVRYGRGERWAQAFAQAYGYDLASWDGFPVLFAMRDLVQLAGPLRRAGHGSAFAAALRQRLDGIKADDRGQWREF</sequence>
<keyword evidence="3" id="KW-1185">Reference proteome</keyword>
<dbReference type="OrthoDB" id="4531749at2"/>
<feature type="domain" description="Aminoglycoside phosphotransferase" evidence="1">
    <location>
        <begin position="55"/>
        <end position="265"/>
    </location>
</feature>
<dbReference type="RefSeq" id="WP_090063717.1">
    <property type="nucleotide sequence ID" value="NZ_FOFT01000002.1"/>
</dbReference>
<dbReference type="Pfam" id="PF01636">
    <property type="entry name" value="APH"/>
    <property type="match status" value="1"/>
</dbReference>
<gene>
    <name evidence="2" type="ORF">SAMN05216195_10283</name>
</gene>
<evidence type="ECO:0000313" key="3">
    <source>
        <dbReference type="Proteomes" id="UP000199028"/>
    </source>
</evidence>
<organism evidence="2 3">
    <name type="scientific">Lentzea flaviverrucosa</name>
    <dbReference type="NCBI Taxonomy" id="200379"/>
    <lineage>
        <taxon>Bacteria</taxon>
        <taxon>Bacillati</taxon>
        <taxon>Actinomycetota</taxon>
        <taxon>Actinomycetes</taxon>
        <taxon>Pseudonocardiales</taxon>
        <taxon>Pseudonocardiaceae</taxon>
        <taxon>Lentzea</taxon>
    </lineage>
</organism>
<protein>
    <submittedName>
        <fullName evidence="2">Phosphotransferase enzyme family protein</fullName>
    </submittedName>
</protein>
<proteinExistence type="predicted"/>
<dbReference type="AlphaFoldDB" id="A0A1H9EVN9"/>
<evidence type="ECO:0000313" key="2">
    <source>
        <dbReference type="EMBL" id="SEQ29711.1"/>
    </source>
</evidence>
<evidence type="ECO:0000259" key="1">
    <source>
        <dbReference type="Pfam" id="PF01636"/>
    </source>
</evidence>